<dbReference type="RefSeq" id="WP_265543475.1">
    <property type="nucleotide sequence ID" value="NZ_CP098740.1"/>
</dbReference>
<evidence type="ECO:0000256" key="1">
    <source>
        <dbReference type="ARBA" id="ARBA00004651"/>
    </source>
</evidence>
<dbReference type="Proteomes" id="UP001164963">
    <property type="component" value="Chromosome"/>
</dbReference>
<keyword evidence="5 6" id="KW-0472">Membrane</keyword>
<dbReference type="InterPro" id="IPR018076">
    <property type="entry name" value="T2SS_GspF_dom"/>
</dbReference>
<evidence type="ECO:0000256" key="3">
    <source>
        <dbReference type="ARBA" id="ARBA00022692"/>
    </source>
</evidence>
<evidence type="ECO:0000256" key="5">
    <source>
        <dbReference type="ARBA" id="ARBA00023136"/>
    </source>
</evidence>
<evidence type="ECO:0000313" key="9">
    <source>
        <dbReference type="Proteomes" id="UP001164963"/>
    </source>
</evidence>
<evidence type="ECO:0000256" key="6">
    <source>
        <dbReference type="SAM" id="Phobius"/>
    </source>
</evidence>
<accession>A0ABY6PV90</accession>
<keyword evidence="4 6" id="KW-1133">Transmembrane helix</keyword>
<dbReference type="EMBL" id="CP098740">
    <property type="protein sequence ID" value="UZK55654.1"/>
    <property type="molecule type" value="Genomic_DNA"/>
</dbReference>
<proteinExistence type="predicted"/>
<keyword evidence="3 6" id="KW-0812">Transmembrane</keyword>
<sequence length="304" mass="32478">MNLMLMWVLAGLAVAGGLVGLVVGLVGTTAPRPVRRSRKGLGGGVAHDAAMRRRTRWIAGGVLGLAVWVITGVFIGGVLVGAAVVGVPWLLSPTKNATVRIDKLEALGEWTQRLSDVLRLGMGLEQAMIASRRGAPAELEHEIADLADRLQVGWRPAEALESFADALDDVTADKVLAALMLCASDRGPGLAQALEDLSEAVREEVGKRRQIEADRAKPRTTVRWMTIITLCVVGAGFLVPSYTAPYGTLLGQLVLALLTAAFAGVLIWMRSLADHRPVARFLIADPRSRVKLPEPPEPLQEAQS</sequence>
<feature type="transmembrane region" description="Helical" evidence="6">
    <location>
        <begin position="224"/>
        <end position="243"/>
    </location>
</feature>
<dbReference type="Gene3D" id="1.20.81.30">
    <property type="entry name" value="Type II secretion system (T2SS), domain F"/>
    <property type="match status" value="1"/>
</dbReference>
<name>A0ABY6PV90_9ACTN</name>
<protein>
    <submittedName>
        <fullName evidence="8">Type II secretion system F family protein</fullName>
    </submittedName>
</protein>
<feature type="transmembrane region" description="Helical" evidence="6">
    <location>
        <begin position="65"/>
        <end position="91"/>
    </location>
</feature>
<keyword evidence="9" id="KW-1185">Reference proteome</keyword>
<evidence type="ECO:0000256" key="4">
    <source>
        <dbReference type="ARBA" id="ARBA00022989"/>
    </source>
</evidence>
<reference evidence="8" key="1">
    <citation type="journal article" date="2022" name="Front. Microbiol.">
        <title>Mirubactin C rescues the lethal effect of cell wall biosynthesis mutations in Bacillus subtilis.</title>
        <authorList>
            <person name="Kepplinger B."/>
            <person name="Wen X."/>
            <person name="Tyler A.R."/>
            <person name="Kim B.Y."/>
            <person name="Brown J."/>
            <person name="Banks P."/>
            <person name="Dashti Y."/>
            <person name="Mackenzie E.S."/>
            <person name="Wills C."/>
            <person name="Kawai Y."/>
            <person name="Waldron K.J."/>
            <person name="Allenby N.E.E."/>
            <person name="Wu L.J."/>
            <person name="Hall M.J."/>
            <person name="Errington J."/>
        </authorList>
    </citation>
    <scope>NUCLEOTIDE SEQUENCE</scope>
    <source>
        <strain evidence="8">MDA8-470</strain>
    </source>
</reference>
<dbReference type="InterPro" id="IPR042094">
    <property type="entry name" value="T2SS_GspF_sf"/>
</dbReference>
<dbReference type="PANTHER" id="PTHR35007">
    <property type="entry name" value="INTEGRAL MEMBRANE PROTEIN-RELATED"/>
    <property type="match status" value="1"/>
</dbReference>
<evidence type="ECO:0000259" key="7">
    <source>
        <dbReference type="Pfam" id="PF00482"/>
    </source>
</evidence>
<dbReference type="Pfam" id="PF00482">
    <property type="entry name" value="T2SSF"/>
    <property type="match status" value="1"/>
</dbReference>
<organism evidence="8 9">
    <name type="scientific">Streptomyces drozdowiczii</name>
    <dbReference type="NCBI Taxonomy" id="202862"/>
    <lineage>
        <taxon>Bacteria</taxon>
        <taxon>Bacillati</taxon>
        <taxon>Actinomycetota</taxon>
        <taxon>Actinomycetes</taxon>
        <taxon>Kitasatosporales</taxon>
        <taxon>Streptomycetaceae</taxon>
        <taxon>Streptomyces</taxon>
    </lineage>
</organism>
<feature type="transmembrane region" description="Helical" evidence="6">
    <location>
        <begin position="249"/>
        <end position="269"/>
    </location>
</feature>
<evidence type="ECO:0000313" key="8">
    <source>
        <dbReference type="EMBL" id="UZK55654.1"/>
    </source>
</evidence>
<feature type="domain" description="Type II secretion system protein GspF" evidence="7">
    <location>
        <begin position="110"/>
        <end position="234"/>
    </location>
</feature>
<dbReference type="PANTHER" id="PTHR35007:SF3">
    <property type="entry name" value="POSSIBLE CONSERVED ALANINE RICH MEMBRANE PROTEIN"/>
    <property type="match status" value="1"/>
</dbReference>
<keyword evidence="2" id="KW-1003">Cell membrane</keyword>
<gene>
    <name evidence="8" type="ORF">NEH16_17340</name>
</gene>
<comment type="subcellular location">
    <subcellularLocation>
        <location evidence="1">Cell membrane</location>
        <topology evidence="1">Multi-pass membrane protein</topology>
    </subcellularLocation>
</comment>
<evidence type="ECO:0000256" key="2">
    <source>
        <dbReference type="ARBA" id="ARBA00022475"/>
    </source>
</evidence>